<evidence type="ECO:0000313" key="2">
    <source>
        <dbReference type="Proteomes" id="UP000235388"/>
    </source>
</evidence>
<proteinExistence type="predicted"/>
<gene>
    <name evidence="1" type="ORF">PCANC_14889</name>
</gene>
<dbReference type="EMBL" id="PGCJ01000210">
    <property type="protein sequence ID" value="PLW38274.1"/>
    <property type="molecule type" value="Genomic_DNA"/>
</dbReference>
<feature type="non-terminal residue" evidence="1">
    <location>
        <position position="1"/>
    </location>
</feature>
<protein>
    <submittedName>
        <fullName evidence="1">Uncharacterized protein</fullName>
    </submittedName>
</protein>
<accession>A0A2N5UKI9</accession>
<keyword evidence="2" id="KW-1185">Reference proteome</keyword>
<comment type="caution">
    <text evidence="1">The sequence shown here is derived from an EMBL/GenBank/DDBJ whole genome shotgun (WGS) entry which is preliminary data.</text>
</comment>
<dbReference type="Proteomes" id="UP000235388">
    <property type="component" value="Unassembled WGS sequence"/>
</dbReference>
<name>A0A2N5UKI9_9BASI</name>
<dbReference type="AlphaFoldDB" id="A0A2N5UKI9"/>
<evidence type="ECO:0000313" key="1">
    <source>
        <dbReference type="EMBL" id="PLW38274.1"/>
    </source>
</evidence>
<sequence length="110" mass="12528">ATKMKNYTLIPKSASCSPQKAQRSQSKKCCAALDAAKAFHHWYIEGNKDYGGHYNSDGVQIRDHLQFLDFATQAYDAYAKQIHIKVIREAPPKALQVDRIDINNQRYVSQ</sequence>
<reference evidence="1 2" key="1">
    <citation type="submission" date="2017-11" db="EMBL/GenBank/DDBJ databases">
        <title>De novo assembly and phasing of dikaryotic genomes from two isolates of Puccinia coronata f. sp. avenae, the causal agent of oat crown rust.</title>
        <authorList>
            <person name="Miller M.E."/>
            <person name="Zhang Y."/>
            <person name="Omidvar V."/>
            <person name="Sperschneider J."/>
            <person name="Schwessinger B."/>
            <person name="Raley C."/>
            <person name="Palmer J.M."/>
            <person name="Garnica D."/>
            <person name="Upadhyaya N."/>
            <person name="Rathjen J."/>
            <person name="Taylor J.M."/>
            <person name="Park R.F."/>
            <person name="Dodds P.N."/>
            <person name="Hirsch C.D."/>
            <person name="Kianian S.F."/>
            <person name="Figueroa M."/>
        </authorList>
    </citation>
    <scope>NUCLEOTIDE SEQUENCE [LARGE SCALE GENOMIC DNA]</scope>
    <source>
        <strain evidence="1">12NC29</strain>
    </source>
</reference>
<organism evidence="1 2">
    <name type="scientific">Puccinia coronata f. sp. avenae</name>
    <dbReference type="NCBI Taxonomy" id="200324"/>
    <lineage>
        <taxon>Eukaryota</taxon>
        <taxon>Fungi</taxon>
        <taxon>Dikarya</taxon>
        <taxon>Basidiomycota</taxon>
        <taxon>Pucciniomycotina</taxon>
        <taxon>Pucciniomycetes</taxon>
        <taxon>Pucciniales</taxon>
        <taxon>Pucciniaceae</taxon>
        <taxon>Puccinia</taxon>
    </lineage>
</organism>